<dbReference type="GO" id="GO:0016787">
    <property type="term" value="F:hydrolase activity"/>
    <property type="evidence" value="ECO:0007669"/>
    <property type="project" value="UniProtKB-KW"/>
</dbReference>
<dbReference type="SUPFAM" id="SSF48024">
    <property type="entry name" value="N-terminal domain of DnaB helicase"/>
    <property type="match status" value="1"/>
</dbReference>
<name>A0A6H1ZB52_9ZZZZ</name>
<dbReference type="EC" id="5.6.2.3" evidence="9"/>
<proteinExistence type="inferred from homology"/>
<dbReference type="InterPro" id="IPR036185">
    <property type="entry name" value="DNA_heli_DnaB-like_N_sf"/>
</dbReference>
<dbReference type="GO" id="GO:0043139">
    <property type="term" value="F:5'-3' DNA helicase activity"/>
    <property type="evidence" value="ECO:0007669"/>
    <property type="project" value="UniProtKB-EC"/>
</dbReference>
<keyword evidence="6" id="KW-0067">ATP-binding</keyword>
<evidence type="ECO:0000313" key="12">
    <source>
        <dbReference type="EMBL" id="QJA45133.1"/>
    </source>
</evidence>
<dbReference type="InterPro" id="IPR007694">
    <property type="entry name" value="DNA_helicase_DnaB-like_C"/>
</dbReference>
<protein>
    <recommendedName>
        <fullName evidence="9">DNA 5'-3' helicase</fullName>
        <ecNumber evidence="9">5.6.2.3</ecNumber>
    </recommendedName>
</protein>
<dbReference type="Pfam" id="PF00772">
    <property type="entry name" value="DnaB"/>
    <property type="match status" value="1"/>
</dbReference>
<evidence type="ECO:0000256" key="4">
    <source>
        <dbReference type="ARBA" id="ARBA00022801"/>
    </source>
</evidence>
<dbReference type="InterPro" id="IPR007693">
    <property type="entry name" value="DNA_helicase_DnaB-like_N"/>
</dbReference>
<organism evidence="12">
    <name type="scientific">viral metagenome</name>
    <dbReference type="NCBI Taxonomy" id="1070528"/>
    <lineage>
        <taxon>unclassified sequences</taxon>
        <taxon>metagenomes</taxon>
        <taxon>organismal metagenomes</taxon>
    </lineage>
</organism>
<dbReference type="Gene3D" id="3.40.50.300">
    <property type="entry name" value="P-loop containing nucleotide triphosphate hydrolases"/>
    <property type="match status" value="1"/>
</dbReference>
<dbReference type="GO" id="GO:0005524">
    <property type="term" value="F:ATP binding"/>
    <property type="evidence" value="ECO:0007669"/>
    <property type="project" value="UniProtKB-KW"/>
</dbReference>
<feature type="domain" description="SF4 helicase" evidence="11">
    <location>
        <begin position="171"/>
        <end position="448"/>
    </location>
</feature>
<dbReference type="InterPro" id="IPR027417">
    <property type="entry name" value="P-loop_NTPase"/>
</dbReference>
<dbReference type="Pfam" id="PF03796">
    <property type="entry name" value="DnaB_C"/>
    <property type="match status" value="1"/>
</dbReference>
<keyword evidence="5 12" id="KW-0347">Helicase</keyword>
<keyword evidence="8" id="KW-0413">Isomerase</keyword>
<dbReference type="PANTHER" id="PTHR30153:SF2">
    <property type="entry name" value="REPLICATIVE DNA HELICASE"/>
    <property type="match status" value="1"/>
</dbReference>
<comment type="similarity">
    <text evidence="1">Belongs to the helicase family. DnaB subfamily.</text>
</comment>
<accession>A0A6H1ZB52</accession>
<dbReference type="EMBL" id="MT144687">
    <property type="protein sequence ID" value="QJH97448.1"/>
    <property type="molecule type" value="Genomic_DNA"/>
</dbReference>
<keyword evidence="2" id="KW-0235">DNA replication</keyword>
<dbReference type="AlphaFoldDB" id="A0A6H1ZB52"/>
<keyword evidence="3" id="KW-0547">Nucleotide-binding</keyword>
<evidence type="ECO:0000256" key="9">
    <source>
        <dbReference type="ARBA" id="ARBA00044969"/>
    </source>
</evidence>
<keyword evidence="4" id="KW-0378">Hydrolase</keyword>
<dbReference type="SUPFAM" id="SSF52540">
    <property type="entry name" value="P-loop containing nucleoside triphosphate hydrolases"/>
    <property type="match status" value="1"/>
</dbReference>
<evidence type="ECO:0000256" key="10">
    <source>
        <dbReference type="ARBA" id="ARBA00048954"/>
    </source>
</evidence>
<dbReference type="GO" id="GO:0005829">
    <property type="term" value="C:cytosol"/>
    <property type="evidence" value="ECO:0007669"/>
    <property type="project" value="TreeGrafter"/>
</dbReference>
<dbReference type="PROSITE" id="PS51199">
    <property type="entry name" value="SF4_HELICASE"/>
    <property type="match status" value="1"/>
</dbReference>
<dbReference type="GO" id="GO:0006260">
    <property type="term" value="P:DNA replication"/>
    <property type="evidence" value="ECO:0007669"/>
    <property type="project" value="UniProtKB-KW"/>
</dbReference>
<evidence type="ECO:0000256" key="7">
    <source>
        <dbReference type="ARBA" id="ARBA00023125"/>
    </source>
</evidence>
<dbReference type="GO" id="GO:0003677">
    <property type="term" value="F:DNA binding"/>
    <property type="evidence" value="ECO:0007669"/>
    <property type="project" value="UniProtKB-KW"/>
</dbReference>
<evidence type="ECO:0000256" key="8">
    <source>
        <dbReference type="ARBA" id="ARBA00023235"/>
    </source>
</evidence>
<evidence type="ECO:0000256" key="3">
    <source>
        <dbReference type="ARBA" id="ARBA00022741"/>
    </source>
</evidence>
<evidence type="ECO:0000313" key="13">
    <source>
        <dbReference type="EMBL" id="QJH97448.1"/>
    </source>
</evidence>
<dbReference type="InterPro" id="IPR016136">
    <property type="entry name" value="DNA_helicase_N/primase_C"/>
</dbReference>
<comment type="catalytic activity">
    <reaction evidence="10">
        <text>ATP + H2O = ADP + phosphate + H(+)</text>
        <dbReference type="Rhea" id="RHEA:13065"/>
        <dbReference type="ChEBI" id="CHEBI:15377"/>
        <dbReference type="ChEBI" id="CHEBI:15378"/>
        <dbReference type="ChEBI" id="CHEBI:30616"/>
        <dbReference type="ChEBI" id="CHEBI:43474"/>
        <dbReference type="ChEBI" id="CHEBI:456216"/>
        <dbReference type="EC" id="5.6.2.3"/>
    </reaction>
</comment>
<evidence type="ECO:0000256" key="6">
    <source>
        <dbReference type="ARBA" id="ARBA00022840"/>
    </source>
</evidence>
<evidence type="ECO:0000256" key="5">
    <source>
        <dbReference type="ARBA" id="ARBA00022806"/>
    </source>
</evidence>
<evidence type="ECO:0000259" key="11">
    <source>
        <dbReference type="PROSITE" id="PS51199"/>
    </source>
</evidence>
<evidence type="ECO:0000256" key="1">
    <source>
        <dbReference type="ARBA" id="ARBA00008428"/>
    </source>
</evidence>
<dbReference type="PANTHER" id="PTHR30153">
    <property type="entry name" value="REPLICATIVE DNA HELICASE DNAB"/>
    <property type="match status" value="1"/>
</dbReference>
<dbReference type="Gene3D" id="1.10.860.10">
    <property type="entry name" value="DNAb Helicase, Chain A"/>
    <property type="match status" value="1"/>
</dbReference>
<gene>
    <name evidence="12" type="ORF">TM448A00186_0045</name>
    <name evidence="13" type="ORF">TM448B01012_0013</name>
</gene>
<keyword evidence="7" id="KW-0238">DNA-binding</keyword>
<reference evidence="12" key="1">
    <citation type="submission" date="2020-03" db="EMBL/GenBank/DDBJ databases">
        <title>The deep terrestrial virosphere.</title>
        <authorList>
            <person name="Holmfeldt K."/>
            <person name="Nilsson E."/>
            <person name="Simone D."/>
            <person name="Lopez-Fernandez M."/>
            <person name="Wu X."/>
            <person name="de Brujin I."/>
            <person name="Lundin D."/>
            <person name="Andersson A."/>
            <person name="Bertilsson S."/>
            <person name="Dopson M."/>
        </authorList>
    </citation>
    <scope>NUCLEOTIDE SEQUENCE</scope>
    <source>
        <strain evidence="12">TM448A00186</strain>
        <strain evidence="13">TM448B01012</strain>
    </source>
</reference>
<evidence type="ECO:0000256" key="2">
    <source>
        <dbReference type="ARBA" id="ARBA00022705"/>
    </source>
</evidence>
<sequence>MRDDRLKTLPHNNEAEVAVLGAILMDYNSCIAYVDIIRKEWFYKDSHAYIFDAISILHQNGKEIDQVTVNEQLSKEGKTDKAGGTYYLTGLAEETPSSANIKYYIDIVNENYEQRSLILLGEEIKNRAYLKEDPILIKEYATEKLIESLNTNVKIISKDTIVEERKKGLIDRISGTLIATGFPSIDKYLSVGFSPKKSSIICGRTRAGKSCYKANLTVNQCKQGLSILHVTPEQGFDAEMDRLTSIVSGIPLMDIIKMKQWASVKKNRIVAPDNQERLNKIIRATEEIESWNLHFLSGIVDMSKIRQASIEIKMKYGLDIVYIDLFDRIREVREEIRNKPQKVTQVISYLQRLEEELNTHFCSLVQIRRDAEKRKDRHPMLSDLKESGSFEEEAWTVFGVYREALYDDDAIDDSMEIMIMKQRQGPSETIELIFDKETLTLIDPNQGDF</sequence>
<dbReference type="EMBL" id="MT143986">
    <property type="protein sequence ID" value="QJA45133.1"/>
    <property type="molecule type" value="Genomic_DNA"/>
</dbReference>